<dbReference type="EMBL" id="RCTY01000045">
    <property type="protein sequence ID" value="ROU05445.1"/>
    <property type="molecule type" value="Genomic_DNA"/>
</dbReference>
<sequence length="98" mass="11488">MAERLIDEFIEKWLELSLRVRQKDGLDEALHEELIELLGRIKAEWAGQERIPKRLADVFLDMWGALTSCADSYDEDARRTIYVAADHLVFHAREICWS</sequence>
<gene>
    <name evidence="1" type="ORF">D9T17_18695</name>
</gene>
<organism evidence="1 2">
    <name type="scientific">Lysobacter enzymogenes</name>
    <dbReference type="NCBI Taxonomy" id="69"/>
    <lineage>
        <taxon>Bacteria</taxon>
        <taxon>Pseudomonadati</taxon>
        <taxon>Pseudomonadota</taxon>
        <taxon>Gammaproteobacteria</taxon>
        <taxon>Lysobacterales</taxon>
        <taxon>Lysobacteraceae</taxon>
        <taxon>Lysobacter</taxon>
    </lineage>
</organism>
<protein>
    <submittedName>
        <fullName evidence="1">Uncharacterized protein</fullName>
    </submittedName>
</protein>
<dbReference type="AlphaFoldDB" id="A0A3N2RDC7"/>
<evidence type="ECO:0000313" key="2">
    <source>
        <dbReference type="Proteomes" id="UP000275910"/>
    </source>
</evidence>
<comment type="caution">
    <text evidence="1">The sequence shown here is derived from an EMBL/GenBank/DDBJ whole genome shotgun (WGS) entry which is preliminary data.</text>
</comment>
<proteinExistence type="predicted"/>
<dbReference type="RefSeq" id="WP_123648837.1">
    <property type="nucleotide sequence ID" value="NZ_RCTY01000045.1"/>
</dbReference>
<accession>A0A3N2RDC7</accession>
<name>A0A3N2RDC7_LYSEN</name>
<evidence type="ECO:0000313" key="1">
    <source>
        <dbReference type="EMBL" id="ROU05445.1"/>
    </source>
</evidence>
<reference evidence="1 2" key="1">
    <citation type="submission" date="2018-10" db="EMBL/GenBank/DDBJ databases">
        <title>The genome of Lysobacter enzymogenes OH11.</title>
        <authorList>
            <person name="Liu F."/>
            <person name="Zhao Y."/>
            <person name="Qian G."/>
            <person name="Chen Y."/>
            <person name="Xu H."/>
        </authorList>
    </citation>
    <scope>NUCLEOTIDE SEQUENCE [LARGE SCALE GENOMIC DNA]</scope>
    <source>
        <strain evidence="1 2">OH11</strain>
    </source>
</reference>
<dbReference type="Proteomes" id="UP000275910">
    <property type="component" value="Unassembled WGS sequence"/>
</dbReference>